<accession>A0A3P7TCU9</accession>
<gene>
    <name evidence="1" type="ORF">HPBE_LOCUS1388</name>
</gene>
<reference evidence="1" key="1">
    <citation type="submission" date="2018-11" db="EMBL/GenBank/DDBJ databases">
        <authorList>
            <consortium name="Pathogen Informatics"/>
        </authorList>
    </citation>
    <scope>NUCLEOTIDE SEQUENCE [LARGE SCALE GENOMIC DNA]</scope>
</reference>
<dbReference type="OrthoDB" id="9989103at2759"/>
<dbReference type="AlphaFoldDB" id="A0A3P7TCU9"/>
<organism evidence="1">
    <name type="scientific">Heligmosomoides polygyrus</name>
    <name type="common">Parasitic roundworm</name>
    <dbReference type="NCBI Taxonomy" id="6339"/>
    <lineage>
        <taxon>Eukaryota</taxon>
        <taxon>Metazoa</taxon>
        <taxon>Ecdysozoa</taxon>
        <taxon>Nematoda</taxon>
        <taxon>Chromadorea</taxon>
        <taxon>Rhabditida</taxon>
        <taxon>Rhabditina</taxon>
        <taxon>Rhabditomorpha</taxon>
        <taxon>Strongyloidea</taxon>
        <taxon>Heligmosomidae</taxon>
        <taxon>Heligmosomoides</taxon>
    </lineage>
</organism>
<sequence>MHFHRCLHCDLAMNTNPLYFTSYYSVLVELIDSGTEVFTTPANLRPLLKKFGRIPPMALRCRVKGSINDLNTEKIEAFRKIVVDCRGVVRVELLTTCESGVRLDGENEYYYESLHPNSREGVPFLEIL</sequence>
<dbReference type="EMBL" id="UZAH01001492">
    <property type="protein sequence ID" value="VDO19770.1"/>
    <property type="molecule type" value="Genomic_DNA"/>
</dbReference>
<proteinExistence type="predicted"/>
<evidence type="ECO:0000313" key="1">
    <source>
        <dbReference type="EMBL" id="VDO19770.1"/>
    </source>
</evidence>
<dbReference type="SUPFAM" id="SSF63748">
    <property type="entry name" value="Tudor/PWWP/MBT"/>
    <property type="match status" value="1"/>
</dbReference>
<name>A0A3P7TCU9_HELPZ</name>
<protein>
    <submittedName>
        <fullName evidence="1">Uncharacterized protein</fullName>
    </submittedName>
</protein>